<proteinExistence type="predicted"/>
<name>A0A0K2Y886_HELHE</name>
<dbReference type="EMBL" id="CDMK01000001">
    <property type="protein sequence ID" value="CRI33904.1"/>
    <property type="molecule type" value="Genomic_DNA"/>
</dbReference>
<dbReference type="AlphaFoldDB" id="A0A0K2Y886"/>
<evidence type="ECO:0000313" key="1">
    <source>
        <dbReference type="EMBL" id="CRI33904.1"/>
    </source>
</evidence>
<gene>
    <name evidence="1" type="ORF">HHE01_15900</name>
</gene>
<accession>A0A0K2Y886</accession>
<sequence>MATSATNHLIRDKVGELAAVWCGTTGAWSIRAFIWAQPNRPLEQNGHVEKCNLKAFLQGGGDLALSIYVSRAQEPIGSFKCRSA</sequence>
<evidence type="ECO:0000313" key="2">
    <source>
        <dbReference type="Proteomes" id="UP000046090"/>
    </source>
</evidence>
<organism evidence="1 2">
    <name type="scientific">Helicobacter heilmannii</name>
    <dbReference type="NCBI Taxonomy" id="35817"/>
    <lineage>
        <taxon>Bacteria</taxon>
        <taxon>Pseudomonadati</taxon>
        <taxon>Campylobacterota</taxon>
        <taxon>Epsilonproteobacteria</taxon>
        <taxon>Campylobacterales</taxon>
        <taxon>Helicobacteraceae</taxon>
        <taxon>Helicobacter</taxon>
    </lineage>
</organism>
<keyword evidence="2" id="KW-1185">Reference proteome</keyword>
<reference evidence="2" key="1">
    <citation type="submission" date="2014-12" db="EMBL/GenBank/DDBJ databases">
        <authorList>
            <person name="Smet A."/>
        </authorList>
    </citation>
    <scope>NUCLEOTIDE SEQUENCE [LARGE SCALE GENOMIC DNA]</scope>
</reference>
<protein>
    <submittedName>
        <fullName evidence="1">Uncharacterized protein</fullName>
    </submittedName>
</protein>
<dbReference type="Proteomes" id="UP000046090">
    <property type="component" value="Unassembled WGS sequence"/>
</dbReference>